<dbReference type="OrthoDB" id="195841at2"/>
<gene>
    <name evidence="2" type="ORF">FEM03_22145</name>
</gene>
<evidence type="ECO:0000313" key="2">
    <source>
        <dbReference type="EMBL" id="TLD68509.1"/>
    </source>
</evidence>
<reference evidence="2 3" key="1">
    <citation type="submission" date="2019-05" db="EMBL/GenBank/DDBJ databases">
        <title>Verrucobacter flavum gen. nov., sp. nov. a new member of the family Verrucomicrobiaceae.</title>
        <authorList>
            <person name="Szuroczki S."/>
            <person name="Abbaszade G."/>
            <person name="Szabo A."/>
            <person name="Felfoldi T."/>
            <person name="Schumann P."/>
            <person name="Boka K."/>
            <person name="Keki Z."/>
            <person name="Toumi M."/>
            <person name="Toth E."/>
        </authorList>
    </citation>
    <scope>NUCLEOTIDE SEQUENCE [LARGE SCALE GENOMIC DNA]</scope>
    <source>
        <strain evidence="2 3">MG-N-17</strain>
    </source>
</reference>
<evidence type="ECO:0000313" key="3">
    <source>
        <dbReference type="Proteomes" id="UP000306196"/>
    </source>
</evidence>
<dbReference type="AlphaFoldDB" id="A0A5R8KAE8"/>
<comment type="caution">
    <text evidence="2">The sequence shown here is derived from an EMBL/GenBank/DDBJ whole genome shotgun (WGS) entry which is preliminary data.</text>
</comment>
<name>A0A5R8KAE8_9BACT</name>
<dbReference type="EMBL" id="VAUV01000023">
    <property type="protein sequence ID" value="TLD68509.1"/>
    <property type="molecule type" value="Genomic_DNA"/>
</dbReference>
<keyword evidence="1" id="KW-0812">Transmembrane</keyword>
<accession>A0A5R8KAE8</accession>
<proteinExistence type="predicted"/>
<feature type="transmembrane region" description="Helical" evidence="1">
    <location>
        <begin position="43"/>
        <end position="63"/>
    </location>
</feature>
<dbReference type="RefSeq" id="WP_138088498.1">
    <property type="nucleotide sequence ID" value="NZ_VAUV01000023.1"/>
</dbReference>
<dbReference type="Proteomes" id="UP000306196">
    <property type="component" value="Unassembled WGS sequence"/>
</dbReference>
<protein>
    <submittedName>
        <fullName evidence="2">Uncharacterized protein</fullName>
    </submittedName>
</protein>
<sequence length="128" mass="14075">MTRKEEKLVLKIEKAGIKKSLKLGHKLTEEELLELRIQILPTAWRIFIAVVGFVCAVISYFSFQAESDAWGALWAVSAVLFWLFAIFGVRRTLSGILDSLSDAHAGAEIVELALRGIGAVVEGIFDGV</sequence>
<evidence type="ECO:0000256" key="1">
    <source>
        <dbReference type="SAM" id="Phobius"/>
    </source>
</evidence>
<feature type="transmembrane region" description="Helical" evidence="1">
    <location>
        <begin position="69"/>
        <end position="89"/>
    </location>
</feature>
<keyword evidence="3" id="KW-1185">Reference proteome</keyword>
<keyword evidence="1" id="KW-0472">Membrane</keyword>
<keyword evidence="1" id="KW-1133">Transmembrane helix</keyword>
<organism evidence="2 3">
    <name type="scientific">Phragmitibacter flavus</name>
    <dbReference type="NCBI Taxonomy" id="2576071"/>
    <lineage>
        <taxon>Bacteria</taxon>
        <taxon>Pseudomonadati</taxon>
        <taxon>Verrucomicrobiota</taxon>
        <taxon>Verrucomicrobiia</taxon>
        <taxon>Verrucomicrobiales</taxon>
        <taxon>Verrucomicrobiaceae</taxon>
        <taxon>Phragmitibacter</taxon>
    </lineage>
</organism>